<reference evidence="5" key="1">
    <citation type="submission" date="2024-06" db="EMBL/GenBank/DDBJ databases">
        <title>Multi-omics analyses provide insights into the biosynthesis of the anticancer antibiotic pleurotin in Hohenbuehelia grisea.</title>
        <authorList>
            <person name="Weaver J.A."/>
            <person name="Alberti F."/>
        </authorList>
    </citation>
    <scope>NUCLEOTIDE SEQUENCE [LARGE SCALE GENOMIC DNA]</scope>
    <source>
        <strain evidence="5">T-177</strain>
    </source>
</reference>
<dbReference type="SMART" id="SM00184">
    <property type="entry name" value="RING"/>
    <property type="match status" value="1"/>
</dbReference>
<keyword evidence="1" id="KW-0863">Zinc-finger</keyword>
<evidence type="ECO:0000313" key="5">
    <source>
        <dbReference type="Proteomes" id="UP001556367"/>
    </source>
</evidence>
<dbReference type="SUPFAM" id="SSF57850">
    <property type="entry name" value="RING/U-box"/>
    <property type="match status" value="1"/>
</dbReference>
<proteinExistence type="predicted"/>
<name>A0ABR3J351_9AGAR</name>
<feature type="compositionally biased region" description="Acidic residues" evidence="2">
    <location>
        <begin position="107"/>
        <end position="126"/>
    </location>
</feature>
<accession>A0ABR3J351</accession>
<dbReference type="InterPro" id="IPR001841">
    <property type="entry name" value="Znf_RING"/>
</dbReference>
<gene>
    <name evidence="4" type="ORF">HGRIS_010051</name>
</gene>
<evidence type="ECO:0000256" key="2">
    <source>
        <dbReference type="SAM" id="MobiDB-lite"/>
    </source>
</evidence>
<evidence type="ECO:0000313" key="4">
    <source>
        <dbReference type="EMBL" id="KAL0950043.1"/>
    </source>
</evidence>
<evidence type="ECO:0000259" key="3">
    <source>
        <dbReference type="PROSITE" id="PS50089"/>
    </source>
</evidence>
<dbReference type="PROSITE" id="PS50089">
    <property type="entry name" value="ZF_RING_2"/>
    <property type="match status" value="1"/>
</dbReference>
<feature type="region of interest" description="Disordered" evidence="2">
    <location>
        <begin position="103"/>
        <end position="126"/>
    </location>
</feature>
<comment type="caution">
    <text evidence="4">The sequence shown here is derived from an EMBL/GenBank/DDBJ whole genome shotgun (WGS) entry which is preliminary data.</text>
</comment>
<sequence>MNFLSPPDRARLMIRELPKLTQQDIKASIEDNCPICLMSFSSIFAEEDHNATKGEAQRNEGLNLGVTKLEGCGHVFCRSDLAEWISSLHGSCPTCRHVFLDVRPPSDSDDESSDGGEYIPEDEDEDEDIFLDTDGFSEDMDYDVEMEWDDGDIWEHEVQRDLDAMDEWGLSDGDSLSEGDLSYNYEGHLDSEAQVDVAIAGDHGTFERVVVAVDGDHNAFEDAGDEEDEAK</sequence>
<keyword evidence="1" id="KW-0862">Zinc</keyword>
<evidence type="ECO:0000256" key="1">
    <source>
        <dbReference type="PROSITE-ProRule" id="PRU00175"/>
    </source>
</evidence>
<protein>
    <recommendedName>
        <fullName evidence="3">RING-type domain-containing protein</fullName>
    </recommendedName>
</protein>
<keyword evidence="1" id="KW-0479">Metal-binding</keyword>
<keyword evidence="5" id="KW-1185">Reference proteome</keyword>
<dbReference type="Proteomes" id="UP001556367">
    <property type="component" value="Unassembled WGS sequence"/>
</dbReference>
<dbReference type="Gene3D" id="3.30.40.10">
    <property type="entry name" value="Zinc/RING finger domain, C3HC4 (zinc finger)"/>
    <property type="match status" value="1"/>
</dbReference>
<feature type="domain" description="RING-type" evidence="3">
    <location>
        <begin position="33"/>
        <end position="96"/>
    </location>
</feature>
<dbReference type="InterPro" id="IPR013083">
    <property type="entry name" value="Znf_RING/FYVE/PHD"/>
</dbReference>
<organism evidence="4 5">
    <name type="scientific">Hohenbuehelia grisea</name>
    <dbReference type="NCBI Taxonomy" id="104357"/>
    <lineage>
        <taxon>Eukaryota</taxon>
        <taxon>Fungi</taxon>
        <taxon>Dikarya</taxon>
        <taxon>Basidiomycota</taxon>
        <taxon>Agaricomycotina</taxon>
        <taxon>Agaricomycetes</taxon>
        <taxon>Agaricomycetidae</taxon>
        <taxon>Agaricales</taxon>
        <taxon>Pleurotineae</taxon>
        <taxon>Pleurotaceae</taxon>
        <taxon>Hohenbuehelia</taxon>
    </lineage>
</organism>
<dbReference type="EMBL" id="JASNQZ010000012">
    <property type="protein sequence ID" value="KAL0950043.1"/>
    <property type="molecule type" value="Genomic_DNA"/>
</dbReference>